<organism evidence="1 2">
    <name type="scientific">Polyplosphaeria fusca</name>
    <dbReference type="NCBI Taxonomy" id="682080"/>
    <lineage>
        <taxon>Eukaryota</taxon>
        <taxon>Fungi</taxon>
        <taxon>Dikarya</taxon>
        <taxon>Ascomycota</taxon>
        <taxon>Pezizomycotina</taxon>
        <taxon>Dothideomycetes</taxon>
        <taxon>Pleosporomycetidae</taxon>
        <taxon>Pleosporales</taxon>
        <taxon>Tetraplosphaeriaceae</taxon>
        <taxon>Polyplosphaeria</taxon>
    </lineage>
</organism>
<evidence type="ECO:0000313" key="1">
    <source>
        <dbReference type="EMBL" id="KAF2735818.1"/>
    </source>
</evidence>
<reference evidence="1" key="1">
    <citation type="journal article" date="2020" name="Stud. Mycol.">
        <title>101 Dothideomycetes genomes: a test case for predicting lifestyles and emergence of pathogens.</title>
        <authorList>
            <person name="Haridas S."/>
            <person name="Albert R."/>
            <person name="Binder M."/>
            <person name="Bloem J."/>
            <person name="Labutti K."/>
            <person name="Salamov A."/>
            <person name="Andreopoulos B."/>
            <person name="Baker S."/>
            <person name="Barry K."/>
            <person name="Bills G."/>
            <person name="Bluhm B."/>
            <person name="Cannon C."/>
            <person name="Castanera R."/>
            <person name="Culley D."/>
            <person name="Daum C."/>
            <person name="Ezra D."/>
            <person name="Gonzalez J."/>
            <person name="Henrissat B."/>
            <person name="Kuo A."/>
            <person name="Liang C."/>
            <person name="Lipzen A."/>
            <person name="Lutzoni F."/>
            <person name="Magnuson J."/>
            <person name="Mondo S."/>
            <person name="Nolan M."/>
            <person name="Ohm R."/>
            <person name="Pangilinan J."/>
            <person name="Park H.-J."/>
            <person name="Ramirez L."/>
            <person name="Alfaro M."/>
            <person name="Sun H."/>
            <person name="Tritt A."/>
            <person name="Yoshinaga Y."/>
            <person name="Zwiers L.-H."/>
            <person name="Turgeon B."/>
            <person name="Goodwin S."/>
            <person name="Spatafora J."/>
            <person name="Crous P."/>
            <person name="Grigoriev I."/>
        </authorList>
    </citation>
    <scope>NUCLEOTIDE SEQUENCE</scope>
    <source>
        <strain evidence="1">CBS 125425</strain>
    </source>
</reference>
<protein>
    <submittedName>
        <fullName evidence="1">Uncharacterized protein</fullName>
    </submittedName>
</protein>
<comment type="caution">
    <text evidence="1">The sequence shown here is derived from an EMBL/GenBank/DDBJ whole genome shotgun (WGS) entry which is preliminary data.</text>
</comment>
<accession>A0A9P4R2W6</accession>
<dbReference type="EMBL" id="ML996131">
    <property type="protein sequence ID" value="KAF2735818.1"/>
    <property type="molecule type" value="Genomic_DNA"/>
</dbReference>
<dbReference type="OrthoDB" id="2931622at2759"/>
<dbReference type="AlphaFoldDB" id="A0A9P4R2W6"/>
<evidence type="ECO:0000313" key="2">
    <source>
        <dbReference type="Proteomes" id="UP000799444"/>
    </source>
</evidence>
<sequence length="353" mass="40649">MATRPSLPRLFSGPQLGRFTPVSHPLLEASRGDAASIDTLLRPHLYSPSLPQELEACIRYYVSTAVTPGLYSDESPDRPPWYYANCLVHGTLLGRAYALLSTPTRPPRALDNDRDFPFARLPAELRLQIWDCYKRDLAQAKRFWLVMTRVFIKALWSGRDPEEGSRYIAGVLVLCAGHALATNGAPLRGYGKKWVWWDDRIAGPEHAWGWDELREAIMATKTLSRENTDIVELRRRWERAQADWHAQLDRSGNRLEERERLSEERSNWLRMSEYVSRNVLEVLDLAREHLRTDERDWTPPELAAKFLRAMFEGNEQARQMWEATGSVQRALYQTPEDGAAEYVDAGGKRRRIS</sequence>
<dbReference type="Proteomes" id="UP000799444">
    <property type="component" value="Unassembled WGS sequence"/>
</dbReference>
<gene>
    <name evidence="1" type="ORF">EJ04DRAFT_179684</name>
</gene>
<name>A0A9P4R2W6_9PLEO</name>
<keyword evidence="2" id="KW-1185">Reference proteome</keyword>
<proteinExistence type="predicted"/>